<dbReference type="InterPro" id="IPR051343">
    <property type="entry name" value="G-type_lectin_kinases/EP1-like"/>
</dbReference>
<organism evidence="2 3">
    <name type="scientific">Olea europaea subsp. europaea</name>
    <dbReference type="NCBI Taxonomy" id="158383"/>
    <lineage>
        <taxon>Eukaryota</taxon>
        <taxon>Viridiplantae</taxon>
        <taxon>Streptophyta</taxon>
        <taxon>Embryophyta</taxon>
        <taxon>Tracheophyta</taxon>
        <taxon>Spermatophyta</taxon>
        <taxon>Magnoliopsida</taxon>
        <taxon>eudicotyledons</taxon>
        <taxon>Gunneridae</taxon>
        <taxon>Pentapetalae</taxon>
        <taxon>asterids</taxon>
        <taxon>lamiids</taxon>
        <taxon>Lamiales</taxon>
        <taxon>Oleaceae</taxon>
        <taxon>Oleeae</taxon>
        <taxon>Olea</taxon>
    </lineage>
</organism>
<dbReference type="AlphaFoldDB" id="A0A8S0V6T3"/>
<proteinExistence type="predicted"/>
<dbReference type="Gene3D" id="1.10.510.10">
    <property type="entry name" value="Transferase(Phosphotransferase) domain 1"/>
    <property type="match status" value="1"/>
</dbReference>
<dbReference type="SUPFAM" id="SSF56112">
    <property type="entry name" value="Protein kinase-like (PK-like)"/>
    <property type="match status" value="1"/>
</dbReference>
<keyword evidence="1" id="KW-0732">Signal</keyword>
<dbReference type="EMBL" id="CACTIH010009140">
    <property type="protein sequence ID" value="CAA3025693.1"/>
    <property type="molecule type" value="Genomic_DNA"/>
</dbReference>
<gene>
    <name evidence="2" type="ORF">OLEA9_A112728</name>
</gene>
<evidence type="ECO:0000256" key="1">
    <source>
        <dbReference type="ARBA" id="ARBA00022729"/>
    </source>
</evidence>
<accession>A0A8S0V6T3</accession>
<comment type="caution">
    <text evidence="2">The sequence shown here is derived from an EMBL/GenBank/DDBJ whole genome shotgun (WGS) entry which is preliminary data.</text>
</comment>
<dbReference type="PANTHER" id="PTHR47976:SF15">
    <property type="entry name" value="G-TYPE LECTIN S-RECEPTOR-LIKE SERINE_THREONINE-PROTEIN KINASE RLK1"/>
    <property type="match status" value="1"/>
</dbReference>
<sequence>VDVYSFGILLLEIITCRRSVVDLEFGEGENLILADWVWDCFQEGRLDNLVVEDTEP</sequence>
<dbReference type="OrthoDB" id="4062651at2759"/>
<feature type="non-terminal residue" evidence="2">
    <location>
        <position position="1"/>
    </location>
</feature>
<dbReference type="InterPro" id="IPR011009">
    <property type="entry name" value="Kinase-like_dom_sf"/>
</dbReference>
<keyword evidence="3" id="KW-1185">Reference proteome</keyword>
<dbReference type="Gramene" id="OE9A112728T1">
    <property type="protein sequence ID" value="OE9A112728C1"/>
    <property type="gene ID" value="OE9A112728"/>
</dbReference>
<name>A0A8S0V6T3_OLEEU</name>
<reference evidence="2 3" key="1">
    <citation type="submission" date="2019-12" db="EMBL/GenBank/DDBJ databases">
        <authorList>
            <person name="Alioto T."/>
            <person name="Alioto T."/>
            <person name="Gomez Garrido J."/>
        </authorList>
    </citation>
    <scope>NUCLEOTIDE SEQUENCE [LARGE SCALE GENOMIC DNA]</scope>
</reference>
<evidence type="ECO:0000313" key="3">
    <source>
        <dbReference type="Proteomes" id="UP000594638"/>
    </source>
</evidence>
<dbReference type="Proteomes" id="UP000594638">
    <property type="component" value="Unassembled WGS sequence"/>
</dbReference>
<protein>
    <submittedName>
        <fullName evidence="2">G-type lectin S-receptor-like serine threonine-kinase RLK1</fullName>
    </submittedName>
</protein>
<evidence type="ECO:0000313" key="2">
    <source>
        <dbReference type="EMBL" id="CAA3025693.1"/>
    </source>
</evidence>
<dbReference type="PANTHER" id="PTHR47976">
    <property type="entry name" value="G-TYPE LECTIN S-RECEPTOR-LIKE SERINE/THREONINE-PROTEIN KINASE SD2-5"/>
    <property type="match status" value="1"/>
</dbReference>